<keyword evidence="2" id="KW-1185">Reference proteome</keyword>
<dbReference type="OrthoDB" id="115870at2"/>
<dbReference type="RefSeq" id="WP_077849397.1">
    <property type="nucleotide sequence ID" value="NZ_LZZM01000212.1"/>
</dbReference>
<protein>
    <submittedName>
        <fullName evidence="1">Uncharacterized protein</fullName>
    </submittedName>
</protein>
<reference evidence="1 2" key="1">
    <citation type="submission" date="2016-05" db="EMBL/GenBank/DDBJ databases">
        <title>Microbial solvent formation.</title>
        <authorList>
            <person name="Poehlein A."/>
            <person name="Montoya Solano J.D."/>
            <person name="Flitsch S."/>
            <person name="Krabben P."/>
            <person name="Duerre P."/>
            <person name="Daniel R."/>
        </authorList>
    </citation>
    <scope>NUCLEOTIDE SEQUENCE [LARGE SCALE GENOMIC DNA]</scope>
    <source>
        <strain evidence="1 2">DSM 2619</strain>
    </source>
</reference>
<organism evidence="1 2">
    <name type="scientific">Clostridium puniceum</name>
    <dbReference type="NCBI Taxonomy" id="29367"/>
    <lineage>
        <taxon>Bacteria</taxon>
        <taxon>Bacillati</taxon>
        <taxon>Bacillota</taxon>
        <taxon>Clostridia</taxon>
        <taxon>Eubacteriales</taxon>
        <taxon>Clostridiaceae</taxon>
        <taxon>Clostridium</taxon>
    </lineage>
</organism>
<gene>
    <name evidence="1" type="ORF">CLPUN_44600</name>
</gene>
<name>A0A1S8T7I2_9CLOT</name>
<accession>A0A1S8T7I2</accession>
<sequence length="110" mass="12657">MSVVNFFASGNHDIDRNADEEIEELGLMAKLKSIEEVNRHIDSAKDNGCKRVLDFKNFEKEFYSDSHILSNITNYQSNFMLELGENMIGVTCFNSSWRCYDSKLDKIGYA</sequence>
<dbReference type="Proteomes" id="UP000190890">
    <property type="component" value="Unassembled WGS sequence"/>
</dbReference>
<proteinExistence type="predicted"/>
<evidence type="ECO:0000313" key="2">
    <source>
        <dbReference type="Proteomes" id="UP000190890"/>
    </source>
</evidence>
<dbReference type="AlphaFoldDB" id="A0A1S8T7I2"/>
<dbReference type="EMBL" id="LZZM01000212">
    <property type="protein sequence ID" value="OOM73706.1"/>
    <property type="molecule type" value="Genomic_DNA"/>
</dbReference>
<evidence type="ECO:0000313" key="1">
    <source>
        <dbReference type="EMBL" id="OOM73706.1"/>
    </source>
</evidence>
<comment type="caution">
    <text evidence="1">The sequence shown here is derived from an EMBL/GenBank/DDBJ whole genome shotgun (WGS) entry which is preliminary data.</text>
</comment>